<gene>
    <name evidence="3" type="ORF">EGT74_08300</name>
</gene>
<feature type="compositionally biased region" description="Low complexity" evidence="1">
    <location>
        <begin position="41"/>
        <end position="64"/>
    </location>
</feature>
<organism evidence="3 4">
    <name type="scientific">Chitinophaga lutea</name>
    <dbReference type="NCBI Taxonomy" id="2488634"/>
    <lineage>
        <taxon>Bacteria</taxon>
        <taxon>Pseudomonadati</taxon>
        <taxon>Bacteroidota</taxon>
        <taxon>Chitinophagia</taxon>
        <taxon>Chitinophagales</taxon>
        <taxon>Chitinophagaceae</taxon>
        <taxon>Chitinophaga</taxon>
    </lineage>
</organism>
<feature type="transmembrane region" description="Helical" evidence="2">
    <location>
        <begin position="6"/>
        <end position="26"/>
    </location>
</feature>
<keyword evidence="2" id="KW-1133">Transmembrane helix</keyword>
<dbReference type="Proteomes" id="UP000278351">
    <property type="component" value="Unassembled WGS sequence"/>
</dbReference>
<evidence type="ECO:0000313" key="3">
    <source>
        <dbReference type="EMBL" id="RPE13502.1"/>
    </source>
</evidence>
<dbReference type="EMBL" id="RPDH01000001">
    <property type="protein sequence ID" value="RPE13502.1"/>
    <property type="molecule type" value="Genomic_DNA"/>
</dbReference>
<feature type="region of interest" description="Disordered" evidence="1">
    <location>
        <begin position="37"/>
        <end position="82"/>
    </location>
</feature>
<sequence>MLRLIFYIFIGWILYKLVFDFIIPVYRSTKHVRRQVRDMQQHMQEQIRQQQQQQQQPQAPPRQAEPVRQRDKGDYIDFEEVK</sequence>
<name>A0A3N4PXQ9_9BACT</name>
<protein>
    <recommendedName>
        <fullName evidence="5">DUF4834 family protein</fullName>
    </recommendedName>
</protein>
<reference evidence="3 4" key="1">
    <citation type="submission" date="2018-11" db="EMBL/GenBank/DDBJ databases">
        <title>Chitinophaga lutea sp.nov., isolate from arsenic contaminated soil.</title>
        <authorList>
            <person name="Zong Y."/>
        </authorList>
    </citation>
    <scope>NUCLEOTIDE SEQUENCE [LARGE SCALE GENOMIC DNA]</scope>
    <source>
        <strain evidence="3 4">ZY74</strain>
    </source>
</reference>
<comment type="caution">
    <text evidence="3">The sequence shown here is derived from an EMBL/GenBank/DDBJ whole genome shotgun (WGS) entry which is preliminary data.</text>
</comment>
<keyword evidence="2" id="KW-0812">Transmembrane</keyword>
<dbReference type="OrthoDB" id="680848at2"/>
<dbReference type="RefSeq" id="WP_123846020.1">
    <property type="nucleotide sequence ID" value="NZ_RPDH01000001.1"/>
</dbReference>
<evidence type="ECO:0008006" key="5">
    <source>
        <dbReference type="Google" id="ProtNLM"/>
    </source>
</evidence>
<dbReference type="InterPro" id="IPR032272">
    <property type="entry name" value="DUF4834"/>
</dbReference>
<dbReference type="Pfam" id="PF16118">
    <property type="entry name" value="DUF4834"/>
    <property type="match status" value="1"/>
</dbReference>
<keyword evidence="4" id="KW-1185">Reference proteome</keyword>
<dbReference type="AlphaFoldDB" id="A0A3N4PXQ9"/>
<evidence type="ECO:0000256" key="2">
    <source>
        <dbReference type="SAM" id="Phobius"/>
    </source>
</evidence>
<keyword evidence="2" id="KW-0472">Membrane</keyword>
<evidence type="ECO:0000256" key="1">
    <source>
        <dbReference type="SAM" id="MobiDB-lite"/>
    </source>
</evidence>
<evidence type="ECO:0000313" key="4">
    <source>
        <dbReference type="Proteomes" id="UP000278351"/>
    </source>
</evidence>
<proteinExistence type="predicted"/>
<accession>A0A3N4PXQ9</accession>
<feature type="compositionally biased region" description="Basic and acidic residues" evidence="1">
    <location>
        <begin position="65"/>
        <end position="82"/>
    </location>
</feature>